<gene>
    <name evidence="1" type="ORF">IC235_02715</name>
</gene>
<comment type="caution">
    <text evidence="1">The sequence shown here is derived from an EMBL/GenBank/DDBJ whole genome shotgun (WGS) entry which is preliminary data.</text>
</comment>
<evidence type="ECO:0000313" key="2">
    <source>
        <dbReference type="Proteomes" id="UP000612233"/>
    </source>
</evidence>
<accession>A0A927BB04</accession>
<evidence type="ECO:0000313" key="1">
    <source>
        <dbReference type="EMBL" id="MBD2766802.1"/>
    </source>
</evidence>
<sequence>MPVTSYERLRILHRSLLRQPPSEAALRKLLASLPAYLDNIIRIRPALETEIDYGRQQLQRIQRRIAPGQFANTEAIAQGLHEALAPLFGS</sequence>
<dbReference type="Proteomes" id="UP000612233">
    <property type="component" value="Unassembled WGS sequence"/>
</dbReference>
<dbReference type="EMBL" id="JACXAD010000002">
    <property type="protein sequence ID" value="MBD2766802.1"/>
    <property type="molecule type" value="Genomic_DNA"/>
</dbReference>
<keyword evidence="2" id="KW-1185">Reference proteome</keyword>
<reference evidence="1" key="1">
    <citation type="submission" date="2020-09" db="EMBL/GenBank/DDBJ databases">
        <authorList>
            <person name="Kim M.K."/>
        </authorList>
    </citation>
    <scope>NUCLEOTIDE SEQUENCE</scope>
    <source>
        <strain evidence="1">BT664</strain>
    </source>
</reference>
<name>A0A927BB04_9BACT</name>
<protein>
    <submittedName>
        <fullName evidence="1">Uncharacterized protein</fullName>
    </submittedName>
</protein>
<dbReference type="AlphaFoldDB" id="A0A927BB04"/>
<proteinExistence type="predicted"/>
<organism evidence="1 2">
    <name type="scientific">Hymenobacter montanus</name>
    <dbReference type="NCBI Taxonomy" id="2771359"/>
    <lineage>
        <taxon>Bacteria</taxon>
        <taxon>Pseudomonadati</taxon>
        <taxon>Bacteroidota</taxon>
        <taxon>Cytophagia</taxon>
        <taxon>Cytophagales</taxon>
        <taxon>Hymenobacteraceae</taxon>
        <taxon>Hymenobacter</taxon>
    </lineage>
</organism>